<dbReference type="RefSeq" id="WP_273553746.1">
    <property type="nucleotide sequence ID" value="NZ_JAQRFI010000005.1"/>
</dbReference>
<dbReference type="InterPro" id="IPR040511">
    <property type="entry name" value="AGS_C"/>
</dbReference>
<keyword evidence="1" id="KW-0051">Antiviral defense</keyword>
<evidence type="ECO:0000256" key="1">
    <source>
        <dbReference type="ARBA" id="ARBA00023118"/>
    </source>
</evidence>
<dbReference type="Gene3D" id="3.30.460.10">
    <property type="entry name" value="Beta Polymerase, domain 2"/>
    <property type="match status" value="1"/>
</dbReference>
<evidence type="ECO:0000259" key="2">
    <source>
        <dbReference type="Pfam" id="PF18134"/>
    </source>
</evidence>
<name>A0ABT5LBC4_9GAMM</name>
<reference evidence="3 4" key="1">
    <citation type="submission" date="2023-02" db="EMBL/GenBank/DDBJ databases">
        <title>Entomopathogenic bacteria.</title>
        <authorList>
            <person name="Machado R.A."/>
        </authorList>
    </citation>
    <scope>NUCLEOTIDE SEQUENCE [LARGE SCALE GENOMIC DNA]</scope>
    <source>
        <strain evidence="3 4">XENO-10</strain>
    </source>
</reference>
<gene>
    <name evidence="3" type="ORF">PSI23_03335</name>
</gene>
<dbReference type="SUPFAM" id="SSF81301">
    <property type="entry name" value="Nucleotidyltransferase"/>
    <property type="match status" value="1"/>
</dbReference>
<dbReference type="CDD" id="cd05400">
    <property type="entry name" value="NT_2-5OAS_ClassI-CCAase"/>
    <property type="match status" value="1"/>
</dbReference>
<dbReference type="InterPro" id="IPR043519">
    <property type="entry name" value="NT_sf"/>
</dbReference>
<feature type="domain" description="Adenylyl/Guanylyl and SMODS C-terminal sensor" evidence="2">
    <location>
        <begin position="313"/>
        <end position="442"/>
    </location>
</feature>
<dbReference type="InterPro" id="IPR006116">
    <property type="entry name" value="NT_2-5OAS_ClassI-CCAase"/>
</dbReference>
<keyword evidence="4" id="KW-1185">Reference proteome</keyword>
<protein>
    <submittedName>
        <fullName evidence="3">Nucleotidyltransferase</fullName>
    </submittedName>
</protein>
<evidence type="ECO:0000313" key="4">
    <source>
        <dbReference type="Proteomes" id="UP001217178"/>
    </source>
</evidence>
<dbReference type="EMBL" id="JAQRFI010000005">
    <property type="protein sequence ID" value="MDC9588372.1"/>
    <property type="molecule type" value="Genomic_DNA"/>
</dbReference>
<accession>A0ABT5LBC4</accession>
<comment type="caution">
    <text evidence="3">The sequence shown here is derived from an EMBL/GenBank/DDBJ whole genome shotgun (WGS) entry which is preliminary data.</text>
</comment>
<dbReference type="Proteomes" id="UP001217178">
    <property type="component" value="Unassembled WGS sequence"/>
</dbReference>
<evidence type="ECO:0000313" key="3">
    <source>
        <dbReference type="EMBL" id="MDC9588372.1"/>
    </source>
</evidence>
<proteinExistence type="predicted"/>
<dbReference type="Pfam" id="PF18144">
    <property type="entry name" value="SMODS"/>
    <property type="match status" value="1"/>
</dbReference>
<dbReference type="Pfam" id="PF18134">
    <property type="entry name" value="AGS_C"/>
    <property type="match status" value="1"/>
</dbReference>
<sequence>MGKKEMFSKLLENLKVDLKQAKKISYHYRKITKSLNLAIRGTDSRVANRLKVGSIGRHTAIKGISDLDMLYIMPASQYEYYNSRENGQSNLLSDVRKILAEEYPDQTVKKDRLVVQVIFKNFQIEVQPVFRQADGGFKYPESYYGGSWKFTKPVEEIAAMTVFTRDKSKNLRKLCKMVRAWKNRNGVNMGGLLIDTLAYRFLDSTSKYDSTGSGSLGELARDFFEFLSNEERKERYHALGSGQHVRVKSPWFGRAAADAYSLCCDAIDSEGADSENDKWRKVFGRAFPRRKAVTLEAFNGIESLATDSSGWDDTEEFIEDRYPIDIKHHIDLDCTVTQDGFQTQSLRNMLLKRFRLSPKKSLLFKIDISSITVEEPYSVLWKVLNVGDEAQRRNLIRGQLLPDNGSRTKKESTDFHGDHIVECYVIKNEVVVGRAQIEVPIN</sequence>
<organism evidence="3 4">
    <name type="scientific">Xenorhabdus yunnanensis</name>
    <dbReference type="NCBI Taxonomy" id="3025878"/>
    <lineage>
        <taxon>Bacteria</taxon>
        <taxon>Pseudomonadati</taxon>
        <taxon>Pseudomonadota</taxon>
        <taxon>Gammaproteobacteria</taxon>
        <taxon>Enterobacterales</taxon>
        <taxon>Morganellaceae</taxon>
        <taxon>Xenorhabdus</taxon>
    </lineage>
</organism>